<dbReference type="InterPro" id="IPR036097">
    <property type="entry name" value="HisK_dim/P_sf"/>
</dbReference>
<keyword evidence="8" id="KW-0067">ATP-binding</keyword>
<keyword evidence="9" id="KW-0902">Two-component regulatory system</keyword>
<protein>
    <recommendedName>
        <fullName evidence="3">histidine kinase</fullName>
        <ecNumber evidence="3">2.7.13.3</ecNumber>
    </recommendedName>
</protein>
<evidence type="ECO:0000256" key="3">
    <source>
        <dbReference type="ARBA" id="ARBA00012438"/>
    </source>
</evidence>
<dbReference type="CDD" id="cd00075">
    <property type="entry name" value="HATPase"/>
    <property type="match status" value="1"/>
</dbReference>
<keyword evidence="5" id="KW-0808">Transferase</keyword>
<name>A0A829R661_LISGR</name>
<dbReference type="PANTHER" id="PTHR45453">
    <property type="entry name" value="PHOSPHATE REGULON SENSOR PROTEIN PHOR"/>
    <property type="match status" value="1"/>
</dbReference>
<evidence type="ECO:0000259" key="10">
    <source>
        <dbReference type="PROSITE" id="PS50109"/>
    </source>
</evidence>
<dbReference type="PROSITE" id="PS50109">
    <property type="entry name" value="HIS_KIN"/>
    <property type="match status" value="1"/>
</dbReference>
<feature type="domain" description="Histidine kinase" evidence="10">
    <location>
        <begin position="88"/>
        <end position="299"/>
    </location>
</feature>
<dbReference type="GO" id="GO:0005886">
    <property type="term" value="C:plasma membrane"/>
    <property type="evidence" value="ECO:0007669"/>
    <property type="project" value="TreeGrafter"/>
</dbReference>
<dbReference type="GO" id="GO:0000155">
    <property type="term" value="F:phosphorelay sensor kinase activity"/>
    <property type="evidence" value="ECO:0007669"/>
    <property type="project" value="InterPro"/>
</dbReference>
<sequence length="303" mass="35714">MNWLVIILSLIAFSSLLRLWMYKLHLRDLNKQLRFMTEYETNMLLTSQINSKNWNNMHVLINTLITEQHSIKQLYQHNEQTFRNTLTDLSHDIRTPLTSLDGYFQILVKEKDPAKRRYYENIIQGRIYVLKEMLEAIFMYTKLQNETYELNIEKVQLNSILIDTIFSFYQEMEEQHLKPRITITETPIFIEGNKEALHRIFSNLINNALIHGKDSLEITLSQKNETIQLVFANNIPSKYKVDINKVFDRFYMSDSSRNNNSTGLGLFITKELTTKMQGDVSAELEDGVFRMNLTFTASQMEKS</sequence>
<dbReference type="InterPro" id="IPR008358">
    <property type="entry name" value="Sig_transdc_His_kin/Pase_MprB"/>
</dbReference>
<dbReference type="InterPro" id="IPR050351">
    <property type="entry name" value="BphY/WalK/GraS-like"/>
</dbReference>
<dbReference type="GO" id="GO:0005524">
    <property type="term" value="F:ATP binding"/>
    <property type="evidence" value="ECO:0007669"/>
    <property type="project" value="UniProtKB-KW"/>
</dbReference>
<keyword evidence="6" id="KW-0547">Nucleotide-binding</keyword>
<evidence type="ECO:0000256" key="4">
    <source>
        <dbReference type="ARBA" id="ARBA00022553"/>
    </source>
</evidence>
<evidence type="ECO:0000256" key="9">
    <source>
        <dbReference type="ARBA" id="ARBA00023012"/>
    </source>
</evidence>
<dbReference type="InterPro" id="IPR003594">
    <property type="entry name" value="HATPase_dom"/>
</dbReference>
<dbReference type="CDD" id="cd00082">
    <property type="entry name" value="HisKA"/>
    <property type="match status" value="1"/>
</dbReference>
<comment type="caution">
    <text evidence="11">The sequence shown here is derived from an EMBL/GenBank/DDBJ whole genome shotgun (WGS) entry which is preliminary data.</text>
</comment>
<dbReference type="InterPro" id="IPR005467">
    <property type="entry name" value="His_kinase_dom"/>
</dbReference>
<proteinExistence type="predicted"/>
<dbReference type="EC" id="2.7.13.3" evidence="3"/>
<reference evidence="11 12" key="1">
    <citation type="submission" date="2012-12" db="EMBL/GenBank/DDBJ databases">
        <title>Novel taxa of Listeriaceae from agricultural environments in the United States.</title>
        <authorList>
            <person name="den Bakker H.C."/>
            <person name="Allred A."/>
            <person name="Warchocki S."/>
            <person name="Wright E.M."/>
            <person name="Burrell A."/>
            <person name="Nightingale K.K."/>
            <person name="Kephart D."/>
            <person name="Wiedmann M."/>
        </authorList>
    </citation>
    <scope>NUCLEOTIDE SEQUENCE [LARGE SCALE GENOMIC DNA]</scope>
    <source>
        <strain evidence="11 12">FSL F6-1183</strain>
    </source>
</reference>
<evidence type="ECO:0000256" key="2">
    <source>
        <dbReference type="ARBA" id="ARBA00004370"/>
    </source>
</evidence>
<comment type="catalytic activity">
    <reaction evidence="1">
        <text>ATP + protein L-histidine = ADP + protein N-phospho-L-histidine.</text>
        <dbReference type="EC" id="2.7.13.3"/>
    </reaction>
</comment>
<keyword evidence="4" id="KW-0597">Phosphoprotein</keyword>
<dbReference type="InterPro" id="IPR036890">
    <property type="entry name" value="HATPase_C_sf"/>
</dbReference>
<gene>
    <name evidence="11" type="ORF">LMUR_07696</name>
</gene>
<evidence type="ECO:0000256" key="7">
    <source>
        <dbReference type="ARBA" id="ARBA00022777"/>
    </source>
</evidence>
<dbReference type="GO" id="GO:0016036">
    <property type="term" value="P:cellular response to phosphate starvation"/>
    <property type="evidence" value="ECO:0007669"/>
    <property type="project" value="TreeGrafter"/>
</dbReference>
<dbReference type="Proteomes" id="UP000019251">
    <property type="component" value="Unassembled WGS sequence"/>
</dbReference>
<dbReference type="EMBL" id="AODG01000009">
    <property type="protein sequence ID" value="EUJ28073.1"/>
    <property type="molecule type" value="Genomic_DNA"/>
</dbReference>
<evidence type="ECO:0000313" key="12">
    <source>
        <dbReference type="Proteomes" id="UP000019251"/>
    </source>
</evidence>
<dbReference type="SMART" id="SM00388">
    <property type="entry name" value="HisKA"/>
    <property type="match status" value="1"/>
</dbReference>
<dbReference type="SUPFAM" id="SSF47384">
    <property type="entry name" value="Homodimeric domain of signal transducing histidine kinase"/>
    <property type="match status" value="1"/>
</dbReference>
<evidence type="ECO:0000256" key="1">
    <source>
        <dbReference type="ARBA" id="ARBA00000085"/>
    </source>
</evidence>
<dbReference type="AlphaFoldDB" id="A0A829R661"/>
<dbReference type="Gene3D" id="3.30.565.10">
    <property type="entry name" value="Histidine kinase-like ATPase, C-terminal domain"/>
    <property type="match status" value="1"/>
</dbReference>
<dbReference type="SUPFAM" id="SSF55874">
    <property type="entry name" value="ATPase domain of HSP90 chaperone/DNA topoisomerase II/histidine kinase"/>
    <property type="match status" value="1"/>
</dbReference>
<dbReference type="Gene3D" id="1.10.287.130">
    <property type="match status" value="1"/>
</dbReference>
<comment type="subcellular location">
    <subcellularLocation>
        <location evidence="2">Membrane</location>
    </subcellularLocation>
</comment>
<evidence type="ECO:0000256" key="8">
    <source>
        <dbReference type="ARBA" id="ARBA00022840"/>
    </source>
</evidence>
<dbReference type="Pfam" id="PF02518">
    <property type="entry name" value="HATPase_c"/>
    <property type="match status" value="1"/>
</dbReference>
<dbReference type="SMART" id="SM00387">
    <property type="entry name" value="HATPase_c"/>
    <property type="match status" value="1"/>
</dbReference>
<dbReference type="PRINTS" id="PR01780">
    <property type="entry name" value="LANTIREGPROT"/>
</dbReference>
<dbReference type="GO" id="GO:0004721">
    <property type="term" value="F:phosphoprotein phosphatase activity"/>
    <property type="evidence" value="ECO:0007669"/>
    <property type="project" value="TreeGrafter"/>
</dbReference>
<evidence type="ECO:0000256" key="5">
    <source>
        <dbReference type="ARBA" id="ARBA00022679"/>
    </source>
</evidence>
<keyword evidence="7 11" id="KW-0418">Kinase</keyword>
<dbReference type="PANTHER" id="PTHR45453:SF1">
    <property type="entry name" value="PHOSPHATE REGULON SENSOR PROTEIN PHOR"/>
    <property type="match status" value="1"/>
</dbReference>
<accession>A0A829R661</accession>
<organism evidence="11 12">
    <name type="scientific">Listeria grayi FSL F6-1183</name>
    <dbReference type="NCBI Taxonomy" id="1265827"/>
    <lineage>
        <taxon>Bacteria</taxon>
        <taxon>Bacillati</taxon>
        <taxon>Bacillota</taxon>
        <taxon>Bacilli</taxon>
        <taxon>Bacillales</taxon>
        <taxon>Listeriaceae</taxon>
        <taxon>Listeria</taxon>
    </lineage>
</organism>
<dbReference type="InterPro" id="IPR003661">
    <property type="entry name" value="HisK_dim/P_dom"/>
</dbReference>
<evidence type="ECO:0000256" key="6">
    <source>
        <dbReference type="ARBA" id="ARBA00022741"/>
    </source>
</evidence>
<dbReference type="Pfam" id="PF00512">
    <property type="entry name" value="HisKA"/>
    <property type="match status" value="1"/>
</dbReference>
<evidence type="ECO:0000313" key="11">
    <source>
        <dbReference type="EMBL" id="EUJ28073.1"/>
    </source>
</evidence>